<dbReference type="KEGG" id="cha:CHAB381_0725"/>
<evidence type="ECO:0008006" key="4">
    <source>
        <dbReference type="Google" id="ProtNLM"/>
    </source>
</evidence>
<evidence type="ECO:0000256" key="1">
    <source>
        <dbReference type="SAM" id="SignalP"/>
    </source>
</evidence>
<dbReference type="Proteomes" id="UP000002407">
    <property type="component" value="Chromosome"/>
</dbReference>
<reference evidence="3" key="1">
    <citation type="submission" date="2007-07" db="EMBL/GenBank/DDBJ databases">
        <title>Complete genome sequence of Campylobacter hominis ATCC BAA-381, a commensal isolated from the human gastrointestinal tract.</title>
        <authorList>
            <person name="Fouts D.E."/>
            <person name="Mongodin E.F."/>
            <person name="Puiu D."/>
            <person name="Sebastian Y."/>
            <person name="Miller W.G."/>
            <person name="Mandrell R.E."/>
            <person name="Nelson K.E."/>
        </authorList>
    </citation>
    <scope>NUCLEOTIDE SEQUENCE [LARGE SCALE GENOMIC DNA]</scope>
    <source>
        <strain evidence="3">ATCC BAA-381 / LMG 19568 / NCTC 13146 / CH001A</strain>
    </source>
</reference>
<proteinExistence type="predicted"/>
<sequence>MKNLKFLILFLPLLCFSSDFCKSEFGQKFTKQFNQNLPKNTRNFESLIGFKCENEKFILTYKLKQGEQINFDPLNKDQVAAVSQIKQIFLDDLYCYDEIYAPISTFIKEIDEIYLLEDNKTYMKISTNKNKCQF</sequence>
<dbReference type="STRING" id="360107.CHAB381_0725"/>
<accession>A7I1B4</accession>
<feature type="chain" id="PRO_5002707615" description="Periplasmic protein" evidence="1">
    <location>
        <begin position="22"/>
        <end position="134"/>
    </location>
</feature>
<feature type="signal peptide" evidence="1">
    <location>
        <begin position="1"/>
        <end position="21"/>
    </location>
</feature>
<dbReference type="EMBL" id="CP000776">
    <property type="protein sequence ID" value="ABS52177.1"/>
    <property type="molecule type" value="Genomic_DNA"/>
</dbReference>
<dbReference type="RefSeq" id="WP_012108593.1">
    <property type="nucleotide sequence ID" value="NC_009714.1"/>
</dbReference>
<organism evidence="2 3">
    <name type="scientific">Campylobacter hominis (strain ATCC BAA-381 / DSM 21671 / CCUG 45161 / LMG 19568 / NCTC 13146 / CH001A)</name>
    <dbReference type="NCBI Taxonomy" id="360107"/>
    <lineage>
        <taxon>Bacteria</taxon>
        <taxon>Pseudomonadati</taxon>
        <taxon>Campylobacterota</taxon>
        <taxon>Epsilonproteobacteria</taxon>
        <taxon>Campylobacterales</taxon>
        <taxon>Campylobacteraceae</taxon>
        <taxon>Campylobacter</taxon>
    </lineage>
</organism>
<dbReference type="HOGENOM" id="CLU_1892316_0_0_7"/>
<name>A7I1B4_CAMHC</name>
<evidence type="ECO:0000313" key="2">
    <source>
        <dbReference type="EMBL" id="ABS52177.1"/>
    </source>
</evidence>
<evidence type="ECO:0000313" key="3">
    <source>
        <dbReference type="Proteomes" id="UP000002407"/>
    </source>
</evidence>
<keyword evidence="1" id="KW-0732">Signal</keyword>
<gene>
    <name evidence="2" type="ordered locus">CHAB381_0725</name>
</gene>
<dbReference type="AlphaFoldDB" id="A7I1B4"/>
<protein>
    <recommendedName>
        <fullName evidence="4">Periplasmic protein</fullName>
    </recommendedName>
</protein>
<keyword evidence="3" id="KW-1185">Reference proteome</keyword>